<evidence type="ECO:0000259" key="2">
    <source>
        <dbReference type="Pfam" id="PF01171"/>
    </source>
</evidence>
<evidence type="ECO:0000256" key="1">
    <source>
        <dbReference type="ARBA" id="ARBA00022679"/>
    </source>
</evidence>
<dbReference type="PANTHER" id="PTHR43686">
    <property type="entry name" value="SULFURTRANSFERASE-RELATED"/>
    <property type="match status" value="1"/>
</dbReference>
<dbReference type="Proteomes" id="UP000824175">
    <property type="component" value="Unassembled WGS sequence"/>
</dbReference>
<dbReference type="InterPro" id="IPR035107">
    <property type="entry name" value="tRNA_thiolation_TtcA_Ctu1"/>
</dbReference>
<dbReference type="InterPro" id="IPR011063">
    <property type="entry name" value="TilS/TtcA_N"/>
</dbReference>
<dbReference type="Pfam" id="PF01171">
    <property type="entry name" value="ATP_bind_3"/>
    <property type="match status" value="1"/>
</dbReference>
<dbReference type="PANTHER" id="PTHR43686:SF1">
    <property type="entry name" value="AMINOTRAN_5 DOMAIN-CONTAINING PROTEIN"/>
    <property type="match status" value="1"/>
</dbReference>
<evidence type="ECO:0000313" key="3">
    <source>
        <dbReference type="EMBL" id="HIU13120.1"/>
    </source>
</evidence>
<evidence type="ECO:0000313" key="4">
    <source>
        <dbReference type="Proteomes" id="UP000824175"/>
    </source>
</evidence>
<reference evidence="3" key="1">
    <citation type="submission" date="2020-10" db="EMBL/GenBank/DDBJ databases">
        <authorList>
            <person name="Gilroy R."/>
        </authorList>
    </citation>
    <scope>NUCLEOTIDE SEQUENCE</scope>
    <source>
        <strain evidence="3">CHK195-11698</strain>
    </source>
</reference>
<organism evidence="3 4">
    <name type="scientific">Candidatus Fimiplasma intestinipullorum</name>
    <dbReference type="NCBI Taxonomy" id="2840825"/>
    <lineage>
        <taxon>Bacteria</taxon>
        <taxon>Bacillati</taxon>
        <taxon>Bacillota</taxon>
        <taxon>Clostridia</taxon>
        <taxon>Eubacteriales</taxon>
        <taxon>Candidatus Fimiplasma</taxon>
    </lineage>
</organism>
<dbReference type="CDD" id="cd24138">
    <property type="entry name" value="TtcA-like"/>
    <property type="match status" value="1"/>
</dbReference>
<sequence>MTMKKVLGCIRKADQDFDLIADNDRICVGVSGGKDSVLLLYALSLYQRFADVSFEVIGVHIEMGFPDMDFSEMDAFFKEKGITCYHEPSQIYEILKLNQKNDVIQCSLCSKFKKAAVIEASKKYHCTKVAFAHHVDDAIETLFMNMIYGGKINTFAPKMYMDRTDTRFIRPLIYASETDISKAVKEASLPIVPSTCPVDKKTMREEMKTLLKTLYHRYPQAKHNFALMLSNEENLALWHKTPRKKEK</sequence>
<dbReference type="GO" id="GO:0016740">
    <property type="term" value="F:transferase activity"/>
    <property type="evidence" value="ECO:0007669"/>
    <property type="project" value="UniProtKB-KW"/>
</dbReference>
<dbReference type="SUPFAM" id="SSF52402">
    <property type="entry name" value="Adenine nucleotide alpha hydrolases-like"/>
    <property type="match status" value="1"/>
</dbReference>
<accession>A0A9D1KZW6</accession>
<name>A0A9D1KZW6_9FIRM</name>
<reference evidence="3" key="2">
    <citation type="journal article" date="2021" name="PeerJ">
        <title>Extensive microbial diversity within the chicken gut microbiome revealed by metagenomics and culture.</title>
        <authorList>
            <person name="Gilroy R."/>
            <person name="Ravi A."/>
            <person name="Getino M."/>
            <person name="Pursley I."/>
            <person name="Horton D.L."/>
            <person name="Alikhan N.F."/>
            <person name="Baker D."/>
            <person name="Gharbi K."/>
            <person name="Hall N."/>
            <person name="Watson M."/>
            <person name="Adriaenssens E.M."/>
            <person name="Foster-Nyarko E."/>
            <person name="Jarju S."/>
            <person name="Secka A."/>
            <person name="Antonio M."/>
            <person name="Oren A."/>
            <person name="Chaudhuri R.R."/>
            <person name="La Ragione R."/>
            <person name="Hildebrand F."/>
            <person name="Pallen M.J."/>
        </authorList>
    </citation>
    <scope>NUCLEOTIDE SEQUENCE</scope>
    <source>
        <strain evidence="3">CHK195-11698</strain>
    </source>
</reference>
<keyword evidence="1" id="KW-0808">Transferase</keyword>
<dbReference type="EMBL" id="DVMJ01000025">
    <property type="protein sequence ID" value="HIU13120.1"/>
    <property type="molecule type" value="Genomic_DNA"/>
</dbReference>
<dbReference type="Gene3D" id="3.40.50.620">
    <property type="entry name" value="HUPs"/>
    <property type="match status" value="1"/>
</dbReference>
<feature type="domain" description="tRNA(Ile)-lysidine/2-thiocytidine synthase N-terminal" evidence="2">
    <location>
        <begin position="26"/>
        <end position="191"/>
    </location>
</feature>
<dbReference type="AlphaFoldDB" id="A0A9D1KZW6"/>
<dbReference type="PIRSF" id="PIRSF004976">
    <property type="entry name" value="ATPase_YdaO"/>
    <property type="match status" value="1"/>
</dbReference>
<dbReference type="InterPro" id="IPR014729">
    <property type="entry name" value="Rossmann-like_a/b/a_fold"/>
</dbReference>
<comment type="caution">
    <text evidence="3">The sequence shown here is derived from an EMBL/GenBank/DDBJ whole genome shotgun (WGS) entry which is preliminary data.</text>
</comment>
<proteinExistence type="predicted"/>
<protein>
    <submittedName>
        <fullName evidence="3">tRNA 2-thiocytidine(32) synthetase TtcA</fullName>
    </submittedName>
</protein>
<gene>
    <name evidence="3" type="ORF">IAD15_03520</name>
</gene>
<dbReference type="GO" id="GO:0008033">
    <property type="term" value="P:tRNA processing"/>
    <property type="evidence" value="ECO:0007669"/>
    <property type="project" value="InterPro"/>
</dbReference>